<feature type="modified residue" description="4-aspartylphosphate" evidence="5">
    <location>
        <position position="58"/>
    </location>
</feature>
<accession>A0A0R0C876</accession>
<protein>
    <recommendedName>
        <fullName evidence="10">LuxR family transcriptional regulator</fullName>
    </recommendedName>
</protein>
<evidence type="ECO:0000313" key="9">
    <source>
        <dbReference type="Proteomes" id="UP000051863"/>
    </source>
</evidence>
<evidence type="ECO:0000256" key="3">
    <source>
        <dbReference type="ARBA" id="ARBA00023125"/>
    </source>
</evidence>
<evidence type="ECO:0000259" key="6">
    <source>
        <dbReference type="PROSITE" id="PS50043"/>
    </source>
</evidence>
<dbReference type="Gene3D" id="1.10.10.10">
    <property type="entry name" value="Winged helix-like DNA-binding domain superfamily/Winged helix DNA-binding domain"/>
    <property type="match status" value="1"/>
</dbReference>
<dbReference type="PROSITE" id="PS50043">
    <property type="entry name" value="HTH_LUXR_2"/>
    <property type="match status" value="1"/>
</dbReference>
<gene>
    <name evidence="8" type="ORF">ABB27_14950</name>
</gene>
<evidence type="ECO:0000313" key="8">
    <source>
        <dbReference type="EMBL" id="KRG65853.1"/>
    </source>
</evidence>
<evidence type="ECO:0000256" key="2">
    <source>
        <dbReference type="ARBA" id="ARBA00023015"/>
    </source>
</evidence>
<dbReference type="InterPro" id="IPR001789">
    <property type="entry name" value="Sig_transdc_resp-reg_receiver"/>
</dbReference>
<evidence type="ECO:0008006" key="10">
    <source>
        <dbReference type="Google" id="ProtNLM"/>
    </source>
</evidence>
<keyword evidence="2" id="KW-0805">Transcription regulation</keyword>
<dbReference type="InterPro" id="IPR011006">
    <property type="entry name" value="CheY-like_superfamily"/>
</dbReference>
<dbReference type="InterPro" id="IPR016032">
    <property type="entry name" value="Sig_transdc_resp-reg_C-effctor"/>
</dbReference>
<comment type="caution">
    <text evidence="8">The sequence shown here is derived from an EMBL/GenBank/DDBJ whole genome shotgun (WGS) entry which is preliminary data.</text>
</comment>
<dbReference type="PROSITE" id="PS00622">
    <property type="entry name" value="HTH_LUXR_1"/>
    <property type="match status" value="1"/>
</dbReference>
<dbReference type="SUPFAM" id="SSF46894">
    <property type="entry name" value="C-terminal effector domain of the bipartite response regulators"/>
    <property type="match status" value="1"/>
</dbReference>
<dbReference type="GO" id="GO:0003677">
    <property type="term" value="F:DNA binding"/>
    <property type="evidence" value="ECO:0007669"/>
    <property type="project" value="UniProtKB-KW"/>
</dbReference>
<evidence type="ECO:0000256" key="1">
    <source>
        <dbReference type="ARBA" id="ARBA00022553"/>
    </source>
</evidence>
<reference evidence="8 9" key="1">
    <citation type="submission" date="2015-05" db="EMBL/GenBank/DDBJ databases">
        <title>Genome sequencing and analysis of members of genus Stenotrophomonas.</title>
        <authorList>
            <person name="Patil P.P."/>
            <person name="Midha S."/>
            <person name="Patil P.B."/>
        </authorList>
    </citation>
    <scope>NUCLEOTIDE SEQUENCE [LARGE SCALE GENOMIC DNA]</scope>
    <source>
        <strain evidence="8 9">DSM 18941</strain>
    </source>
</reference>
<keyword evidence="4" id="KW-0804">Transcription</keyword>
<dbReference type="Pfam" id="PF00196">
    <property type="entry name" value="GerE"/>
    <property type="match status" value="1"/>
</dbReference>
<dbReference type="RefSeq" id="WP_057629571.1">
    <property type="nucleotide sequence ID" value="NZ_LDJJ01000051.1"/>
</dbReference>
<feature type="domain" description="HTH luxR-type" evidence="6">
    <location>
        <begin position="151"/>
        <end position="216"/>
    </location>
</feature>
<dbReference type="SMART" id="SM00448">
    <property type="entry name" value="REC"/>
    <property type="match status" value="1"/>
</dbReference>
<dbReference type="GO" id="GO:0000160">
    <property type="term" value="P:phosphorelay signal transduction system"/>
    <property type="evidence" value="ECO:0007669"/>
    <property type="project" value="InterPro"/>
</dbReference>
<dbReference type="SUPFAM" id="SSF52172">
    <property type="entry name" value="CheY-like"/>
    <property type="match status" value="1"/>
</dbReference>
<dbReference type="CDD" id="cd06170">
    <property type="entry name" value="LuxR_C_like"/>
    <property type="match status" value="1"/>
</dbReference>
<dbReference type="OrthoDB" id="9796655at2"/>
<dbReference type="PRINTS" id="PR00038">
    <property type="entry name" value="HTHLUXR"/>
</dbReference>
<dbReference type="PROSITE" id="PS50110">
    <property type="entry name" value="RESPONSE_REGULATORY"/>
    <property type="match status" value="1"/>
</dbReference>
<proteinExistence type="predicted"/>
<dbReference type="InterPro" id="IPR036388">
    <property type="entry name" value="WH-like_DNA-bd_sf"/>
</dbReference>
<evidence type="ECO:0000256" key="4">
    <source>
        <dbReference type="ARBA" id="ARBA00023163"/>
    </source>
</evidence>
<dbReference type="PATRIC" id="fig|405446.3.peg.2739"/>
<dbReference type="CDD" id="cd17535">
    <property type="entry name" value="REC_NarL-like"/>
    <property type="match status" value="1"/>
</dbReference>
<dbReference type="PANTHER" id="PTHR43214">
    <property type="entry name" value="TWO-COMPONENT RESPONSE REGULATOR"/>
    <property type="match status" value="1"/>
</dbReference>
<keyword evidence="1 5" id="KW-0597">Phosphoprotein</keyword>
<keyword evidence="9" id="KW-1185">Reference proteome</keyword>
<sequence length="219" mass="23601">MELSSILIIDDDAASLARLARLVAELPADRAPQINTAADIVEARTLLQARHFDLALVDMQLPDGTGIDLIGWMQQHMPQLQAVIVSAFAEEEAIFAALRAGAVGYLLKDRDDIELTVALRSLQRGGAPIDPMIARRILALLPATQLPVAAPPAANVHLSERELGILGHVAQGYGNREIAELLGLSRLTIEAHTRNIYRKLAVGSRTAAVYEARAMGLLP</sequence>
<dbReference type="EMBL" id="LDJJ01000051">
    <property type="protein sequence ID" value="KRG65853.1"/>
    <property type="molecule type" value="Genomic_DNA"/>
</dbReference>
<dbReference type="AlphaFoldDB" id="A0A0R0C876"/>
<dbReference type="InterPro" id="IPR039420">
    <property type="entry name" value="WalR-like"/>
</dbReference>
<dbReference type="PANTHER" id="PTHR43214:SF41">
    <property type="entry name" value="NITRATE_NITRITE RESPONSE REGULATOR PROTEIN NARP"/>
    <property type="match status" value="1"/>
</dbReference>
<dbReference type="SMART" id="SM00421">
    <property type="entry name" value="HTH_LUXR"/>
    <property type="match status" value="1"/>
</dbReference>
<dbReference type="InterPro" id="IPR058245">
    <property type="entry name" value="NreC/VraR/RcsB-like_REC"/>
</dbReference>
<keyword evidence="3" id="KW-0238">DNA-binding</keyword>
<dbReference type="GO" id="GO:0006355">
    <property type="term" value="P:regulation of DNA-templated transcription"/>
    <property type="evidence" value="ECO:0007669"/>
    <property type="project" value="InterPro"/>
</dbReference>
<dbReference type="InterPro" id="IPR000792">
    <property type="entry name" value="Tscrpt_reg_LuxR_C"/>
</dbReference>
<dbReference type="Pfam" id="PF00072">
    <property type="entry name" value="Response_reg"/>
    <property type="match status" value="1"/>
</dbReference>
<feature type="domain" description="Response regulatory" evidence="7">
    <location>
        <begin position="5"/>
        <end position="123"/>
    </location>
</feature>
<organism evidence="8 9">
    <name type="scientific">Stenotrophomonas terrae</name>
    <dbReference type="NCBI Taxonomy" id="405446"/>
    <lineage>
        <taxon>Bacteria</taxon>
        <taxon>Pseudomonadati</taxon>
        <taxon>Pseudomonadota</taxon>
        <taxon>Gammaproteobacteria</taxon>
        <taxon>Lysobacterales</taxon>
        <taxon>Lysobacteraceae</taxon>
        <taxon>Stenotrophomonas</taxon>
    </lineage>
</organism>
<name>A0A0R0C876_9GAMM</name>
<evidence type="ECO:0000259" key="7">
    <source>
        <dbReference type="PROSITE" id="PS50110"/>
    </source>
</evidence>
<dbReference type="Gene3D" id="3.40.50.2300">
    <property type="match status" value="1"/>
</dbReference>
<dbReference type="Proteomes" id="UP000051863">
    <property type="component" value="Unassembled WGS sequence"/>
</dbReference>
<evidence type="ECO:0000256" key="5">
    <source>
        <dbReference type="PROSITE-ProRule" id="PRU00169"/>
    </source>
</evidence>